<sequence>MKGISSYADTGRFEEISLASSSYSSILYDSIRDRPDFKAGLSEQAHLAAKFESEAKYSVLNGFSYISKHVNPHKKWGMLINLSSFAKDANLSLHRNCIYCSKAVDLNINAMVDNNYNTFYVAEKTEAGELGEDIAAMQQYPVTADTSVSTLLLSNIKQGERAIIVVPLKKKNFSHCMNFIHHAGDGIVVDGQQNKLYNFNNNADKKIFDSLYGAASSAIKPARIYITGKAPDIRNEAWEMIEHPYFPDNDWEEL</sequence>
<organism evidence="1 2">
    <name type="scientific">Brenneria alni</name>
    <dbReference type="NCBI Taxonomy" id="71656"/>
    <lineage>
        <taxon>Bacteria</taxon>
        <taxon>Pseudomonadati</taxon>
        <taxon>Pseudomonadota</taxon>
        <taxon>Gammaproteobacteria</taxon>
        <taxon>Enterobacterales</taxon>
        <taxon>Pectobacteriaceae</taxon>
        <taxon>Brenneria</taxon>
    </lineage>
</organism>
<accession>A0A421DTB1</accession>
<dbReference type="Proteomes" id="UP000285648">
    <property type="component" value="Unassembled WGS sequence"/>
</dbReference>
<proteinExistence type="predicted"/>
<gene>
    <name evidence="1" type="ORF">BIY29_01335</name>
</gene>
<dbReference type="EMBL" id="MJLZ01000002">
    <property type="protein sequence ID" value="RLM27756.1"/>
    <property type="molecule type" value="Genomic_DNA"/>
</dbReference>
<comment type="caution">
    <text evidence="1">The sequence shown here is derived from an EMBL/GenBank/DDBJ whole genome shotgun (WGS) entry which is preliminary data.</text>
</comment>
<name>A0A421DTB1_9GAMM</name>
<dbReference type="AlphaFoldDB" id="A0A421DTB1"/>
<reference evidence="1 2" key="1">
    <citation type="submission" date="2016-09" db="EMBL/GenBank/DDBJ databases">
        <authorList>
            <person name="Doonan J."/>
            <person name="Pachebat J.A."/>
            <person name="Golyshin P.N."/>
            <person name="Denman S."/>
            <person name="Mcdonald J.E."/>
        </authorList>
    </citation>
    <scope>NUCLEOTIDE SEQUENCE [LARGE SCALE GENOMIC DNA]</scope>
    <source>
        <strain evidence="1 2">NCPPB 3934</strain>
    </source>
</reference>
<dbReference type="RefSeq" id="WP_121573087.1">
    <property type="nucleotide sequence ID" value="NZ_MJLZ01000002.1"/>
</dbReference>
<evidence type="ECO:0000313" key="2">
    <source>
        <dbReference type="Proteomes" id="UP000285648"/>
    </source>
</evidence>
<dbReference type="OrthoDB" id="6427982at2"/>
<evidence type="ECO:0000313" key="1">
    <source>
        <dbReference type="EMBL" id="RLM27756.1"/>
    </source>
</evidence>
<keyword evidence="2" id="KW-1185">Reference proteome</keyword>
<protein>
    <submittedName>
        <fullName evidence="1">Uncharacterized protein</fullName>
    </submittedName>
</protein>